<dbReference type="EMBL" id="BSOP01000050">
    <property type="protein sequence ID" value="GLR54334.1"/>
    <property type="molecule type" value="Genomic_DNA"/>
</dbReference>
<proteinExistence type="predicted"/>
<gene>
    <name evidence="1" type="ORF">GCM10007923_55510</name>
</gene>
<evidence type="ECO:0000313" key="1">
    <source>
        <dbReference type="EMBL" id="GLR54334.1"/>
    </source>
</evidence>
<protein>
    <submittedName>
        <fullName evidence="1">Uncharacterized protein</fullName>
    </submittedName>
</protein>
<accession>A0ABQ5ZRG9</accession>
<reference evidence="2" key="1">
    <citation type="journal article" date="2019" name="Int. J. Syst. Evol. Microbiol.">
        <title>The Global Catalogue of Microorganisms (GCM) 10K type strain sequencing project: providing services to taxonomists for standard genome sequencing and annotation.</title>
        <authorList>
            <consortium name="The Broad Institute Genomics Platform"/>
            <consortium name="The Broad Institute Genome Sequencing Center for Infectious Disease"/>
            <person name="Wu L."/>
            <person name="Ma J."/>
        </authorList>
    </citation>
    <scope>NUCLEOTIDE SEQUENCE [LARGE SCALE GENOMIC DNA]</scope>
    <source>
        <strain evidence="2">NBRC 102122</strain>
    </source>
</reference>
<dbReference type="Proteomes" id="UP001156702">
    <property type="component" value="Unassembled WGS sequence"/>
</dbReference>
<organism evidence="1 2">
    <name type="scientific">Shinella yambaruensis</name>
    <dbReference type="NCBI Taxonomy" id="415996"/>
    <lineage>
        <taxon>Bacteria</taxon>
        <taxon>Pseudomonadati</taxon>
        <taxon>Pseudomonadota</taxon>
        <taxon>Alphaproteobacteria</taxon>
        <taxon>Hyphomicrobiales</taxon>
        <taxon>Rhizobiaceae</taxon>
        <taxon>Shinella</taxon>
    </lineage>
</organism>
<sequence length="102" mass="10733">MACNSCSSIDIRAETEAMSVTIVYGDRCGQLGEEAYVKNNFADRNVLATIKITRGGAAGPGVTRTKKRVGAGQRVYVGCTTSSGSGSLTTYAFSVETYEHAP</sequence>
<keyword evidence="2" id="KW-1185">Reference proteome</keyword>
<evidence type="ECO:0000313" key="2">
    <source>
        <dbReference type="Proteomes" id="UP001156702"/>
    </source>
</evidence>
<name>A0ABQ5ZRG9_9HYPH</name>
<comment type="caution">
    <text evidence="1">The sequence shown here is derived from an EMBL/GenBank/DDBJ whole genome shotgun (WGS) entry which is preliminary data.</text>
</comment>